<keyword evidence="5 9" id="KW-1133">Transmembrane helix</keyword>
<keyword evidence="3" id="KW-1003">Cell membrane</keyword>
<feature type="transmembrane region" description="Helical" evidence="9">
    <location>
        <begin position="31"/>
        <end position="49"/>
    </location>
</feature>
<proteinExistence type="inferred from homology"/>
<evidence type="ECO:0000256" key="4">
    <source>
        <dbReference type="ARBA" id="ARBA00022692"/>
    </source>
</evidence>
<name>A0ABZ2K848_9BACT</name>
<evidence type="ECO:0000256" key="2">
    <source>
        <dbReference type="ARBA" id="ARBA00022448"/>
    </source>
</evidence>
<dbReference type="InterPro" id="IPR044669">
    <property type="entry name" value="YneE/VCCN1/2-like"/>
</dbReference>
<evidence type="ECO:0000256" key="5">
    <source>
        <dbReference type="ARBA" id="ARBA00022989"/>
    </source>
</evidence>
<evidence type="ECO:0000256" key="9">
    <source>
        <dbReference type="SAM" id="Phobius"/>
    </source>
</evidence>
<evidence type="ECO:0000256" key="3">
    <source>
        <dbReference type="ARBA" id="ARBA00022475"/>
    </source>
</evidence>
<comment type="subcellular location">
    <subcellularLocation>
        <location evidence="1">Cell membrane</location>
        <topology evidence="1">Multi-pass membrane protein</topology>
    </subcellularLocation>
</comment>
<evidence type="ECO:0000256" key="1">
    <source>
        <dbReference type="ARBA" id="ARBA00004651"/>
    </source>
</evidence>
<evidence type="ECO:0000313" key="10">
    <source>
        <dbReference type="EMBL" id="WXA93745.1"/>
    </source>
</evidence>
<keyword evidence="2" id="KW-0813">Transport</keyword>
<comment type="similarity">
    <text evidence="8">Belongs to the anion channel-forming bestrophin (TC 1.A.46) family.</text>
</comment>
<gene>
    <name evidence="10" type="ORF">LZC95_45745</name>
</gene>
<keyword evidence="6" id="KW-0406">Ion transport</keyword>
<sequence>MLASLAPRMWVERKSSWVGTVLFGGFALPRIWRRVLTVTLISVAVTILHREVDVFHYPITPVPFTLIGLALSIFLGFRNSAAYDRFWEGRKLWGALVNTSRSLTRQALTLLEPRQPEEAQEVSAFARRLVHMLIGYVHALRHHLRDSDSAEVLQETLPEGEFARVSDEDNVPLALLQRMGEMMADARRRNWVHPYHVTIFEQSLVSLTDIQGACERIKSTPIPYSYTVLMHRIVAVYCTMLPFGLDETIGWATPFVVLGISYAFFGLDSIGQEIEQPFGLDINDLSLNAISTNIERNLRRLIGEEQPPPVAAHKGILT</sequence>
<dbReference type="PANTHER" id="PTHR33281">
    <property type="entry name" value="UPF0187 PROTEIN YNEE"/>
    <property type="match status" value="1"/>
</dbReference>
<feature type="transmembrane region" description="Helical" evidence="9">
    <location>
        <begin position="55"/>
        <end position="77"/>
    </location>
</feature>
<evidence type="ECO:0000256" key="8">
    <source>
        <dbReference type="ARBA" id="ARBA00034708"/>
    </source>
</evidence>
<protein>
    <submittedName>
        <fullName evidence="10">Bestrophin</fullName>
    </submittedName>
</protein>
<keyword evidence="4 9" id="KW-0812">Transmembrane</keyword>
<keyword evidence="11" id="KW-1185">Reference proteome</keyword>
<evidence type="ECO:0000313" key="11">
    <source>
        <dbReference type="Proteomes" id="UP001379533"/>
    </source>
</evidence>
<dbReference type="RefSeq" id="WP_394844344.1">
    <property type="nucleotide sequence ID" value="NZ_CP089982.1"/>
</dbReference>
<evidence type="ECO:0000256" key="7">
    <source>
        <dbReference type="ARBA" id="ARBA00023136"/>
    </source>
</evidence>
<organism evidence="10 11">
    <name type="scientific">Pendulispora brunnea</name>
    <dbReference type="NCBI Taxonomy" id="2905690"/>
    <lineage>
        <taxon>Bacteria</taxon>
        <taxon>Pseudomonadati</taxon>
        <taxon>Myxococcota</taxon>
        <taxon>Myxococcia</taxon>
        <taxon>Myxococcales</taxon>
        <taxon>Sorangiineae</taxon>
        <taxon>Pendulisporaceae</taxon>
        <taxon>Pendulispora</taxon>
    </lineage>
</organism>
<evidence type="ECO:0000256" key="6">
    <source>
        <dbReference type="ARBA" id="ARBA00023065"/>
    </source>
</evidence>
<dbReference type="PANTHER" id="PTHR33281:SF19">
    <property type="entry name" value="VOLTAGE-DEPENDENT ANION CHANNEL-FORMING PROTEIN YNEE"/>
    <property type="match status" value="1"/>
</dbReference>
<keyword evidence="7 9" id="KW-0472">Membrane</keyword>
<dbReference type="EMBL" id="CP089982">
    <property type="protein sequence ID" value="WXA93745.1"/>
    <property type="molecule type" value="Genomic_DNA"/>
</dbReference>
<dbReference type="Proteomes" id="UP001379533">
    <property type="component" value="Chromosome"/>
</dbReference>
<dbReference type="Pfam" id="PF25539">
    <property type="entry name" value="Bestrophin_2"/>
    <property type="match status" value="1"/>
</dbReference>
<accession>A0ABZ2K848</accession>
<reference evidence="10 11" key="1">
    <citation type="submission" date="2021-12" db="EMBL/GenBank/DDBJ databases">
        <title>Discovery of the Pendulisporaceae a myxobacterial family with distinct sporulation behavior and unique specialized metabolism.</title>
        <authorList>
            <person name="Garcia R."/>
            <person name="Popoff A."/>
            <person name="Bader C.D."/>
            <person name="Loehr J."/>
            <person name="Walesch S."/>
            <person name="Walt C."/>
            <person name="Boldt J."/>
            <person name="Bunk B."/>
            <person name="Haeckl F.J.F.P.J."/>
            <person name="Gunesch A.P."/>
            <person name="Birkelbach J."/>
            <person name="Nuebel U."/>
            <person name="Pietschmann T."/>
            <person name="Bach T."/>
            <person name="Mueller R."/>
        </authorList>
    </citation>
    <scope>NUCLEOTIDE SEQUENCE [LARGE SCALE GENOMIC DNA]</scope>
    <source>
        <strain evidence="10 11">MSr12523</strain>
    </source>
</reference>